<dbReference type="EMBL" id="WHYR01000056">
    <property type="protein sequence ID" value="MQL53592.1"/>
    <property type="molecule type" value="Genomic_DNA"/>
</dbReference>
<dbReference type="PROSITE" id="PS50885">
    <property type="entry name" value="HAMP"/>
    <property type="match status" value="1"/>
</dbReference>
<keyword evidence="7 9" id="KW-0807">Transducer</keyword>
<comment type="similarity">
    <text evidence="8">Belongs to the methyl-accepting chemotaxis (MCP) protein family.</text>
</comment>
<evidence type="ECO:0000313" key="14">
    <source>
        <dbReference type="Proteomes" id="UP000441717"/>
    </source>
</evidence>
<evidence type="ECO:0000256" key="4">
    <source>
        <dbReference type="ARBA" id="ARBA00022692"/>
    </source>
</evidence>
<evidence type="ECO:0000256" key="2">
    <source>
        <dbReference type="ARBA" id="ARBA00022475"/>
    </source>
</evidence>
<dbReference type="SUPFAM" id="SSF103190">
    <property type="entry name" value="Sensory domain-like"/>
    <property type="match status" value="1"/>
</dbReference>
<evidence type="ECO:0000256" key="7">
    <source>
        <dbReference type="ARBA" id="ARBA00023224"/>
    </source>
</evidence>
<dbReference type="InterPro" id="IPR004089">
    <property type="entry name" value="MCPsignal_dom"/>
</dbReference>
<dbReference type="InterPro" id="IPR003660">
    <property type="entry name" value="HAMP_dom"/>
</dbReference>
<keyword evidence="3" id="KW-0145">Chemotaxis</keyword>
<dbReference type="AlphaFoldDB" id="A0A6N7IU52"/>
<evidence type="ECO:0000313" key="13">
    <source>
        <dbReference type="EMBL" id="MQL53592.1"/>
    </source>
</evidence>
<organism evidence="13 14">
    <name type="scientific">Desulfofundulus thermobenzoicus</name>
    <dbReference type="NCBI Taxonomy" id="29376"/>
    <lineage>
        <taxon>Bacteria</taxon>
        <taxon>Bacillati</taxon>
        <taxon>Bacillota</taxon>
        <taxon>Clostridia</taxon>
        <taxon>Eubacteriales</taxon>
        <taxon>Peptococcaceae</taxon>
        <taxon>Desulfofundulus</taxon>
    </lineage>
</organism>
<dbReference type="PROSITE" id="PS50111">
    <property type="entry name" value="CHEMOTAXIS_TRANSDUC_2"/>
    <property type="match status" value="1"/>
</dbReference>
<accession>A0A6N7IU52</accession>
<evidence type="ECO:0000256" key="5">
    <source>
        <dbReference type="ARBA" id="ARBA00022989"/>
    </source>
</evidence>
<dbReference type="SMART" id="SM00304">
    <property type="entry name" value="HAMP"/>
    <property type="match status" value="1"/>
</dbReference>
<feature type="domain" description="HAMP" evidence="12">
    <location>
        <begin position="301"/>
        <end position="353"/>
    </location>
</feature>
<evidence type="ECO:0000259" key="12">
    <source>
        <dbReference type="PROSITE" id="PS50885"/>
    </source>
</evidence>
<dbReference type="InterPro" id="IPR033479">
    <property type="entry name" value="dCache_1"/>
</dbReference>
<dbReference type="GO" id="GO:0005886">
    <property type="term" value="C:plasma membrane"/>
    <property type="evidence" value="ECO:0007669"/>
    <property type="project" value="UniProtKB-SubCell"/>
</dbReference>
<dbReference type="CDD" id="cd11386">
    <property type="entry name" value="MCP_signal"/>
    <property type="match status" value="1"/>
</dbReference>
<evidence type="ECO:0000256" key="9">
    <source>
        <dbReference type="PROSITE-ProRule" id="PRU00284"/>
    </source>
</evidence>
<dbReference type="CDD" id="cd12914">
    <property type="entry name" value="PDC1_DGC_like"/>
    <property type="match status" value="1"/>
</dbReference>
<dbReference type="Pfam" id="PF00015">
    <property type="entry name" value="MCPsignal"/>
    <property type="match status" value="1"/>
</dbReference>
<dbReference type="Gene3D" id="3.30.450.20">
    <property type="entry name" value="PAS domain"/>
    <property type="match status" value="2"/>
</dbReference>
<dbReference type="FunFam" id="1.10.287.950:FF:000001">
    <property type="entry name" value="Methyl-accepting chemotaxis sensory transducer"/>
    <property type="match status" value="1"/>
</dbReference>
<dbReference type="Gene3D" id="1.10.287.950">
    <property type="entry name" value="Methyl-accepting chemotaxis protein"/>
    <property type="match status" value="1"/>
</dbReference>
<name>A0A6N7IU52_9FIRM</name>
<protein>
    <submittedName>
        <fullName evidence="13">HAMP domain-containing protein</fullName>
    </submittedName>
</protein>
<comment type="subcellular location">
    <subcellularLocation>
        <location evidence="1">Cell membrane</location>
        <topology evidence="1">Multi-pass membrane protein</topology>
    </subcellularLocation>
</comment>
<dbReference type="Pfam" id="PF00672">
    <property type="entry name" value="HAMP"/>
    <property type="match status" value="1"/>
</dbReference>
<dbReference type="GO" id="GO:0006935">
    <property type="term" value="P:chemotaxis"/>
    <property type="evidence" value="ECO:0007669"/>
    <property type="project" value="UniProtKB-KW"/>
</dbReference>
<dbReference type="Proteomes" id="UP000441717">
    <property type="component" value="Unassembled WGS sequence"/>
</dbReference>
<gene>
    <name evidence="13" type="ORF">GFC01_15235</name>
</gene>
<evidence type="ECO:0000256" key="3">
    <source>
        <dbReference type="ARBA" id="ARBA00022500"/>
    </source>
</evidence>
<dbReference type="SMART" id="SM00283">
    <property type="entry name" value="MA"/>
    <property type="match status" value="1"/>
</dbReference>
<keyword evidence="5 10" id="KW-1133">Transmembrane helix</keyword>
<dbReference type="Pfam" id="PF02743">
    <property type="entry name" value="dCache_1"/>
    <property type="match status" value="1"/>
</dbReference>
<keyword evidence="2" id="KW-1003">Cell membrane</keyword>
<feature type="transmembrane region" description="Helical" evidence="10">
    <location>
        <begin position="12"/>
        <end position="35"/>
    </location>
</feature>
<dbReference type="SUPFAM" id="SSF58104">
    <property type="entry name" value="Methyl-accepting chemotaxis protein (MCP) signaling domain"/>
    <property type="match status" value="1"/>
</dbReference>
<dbReference type="InterPro" id="IPR029151">
    <property type="entry name" value="Sensor-like_sf"/>
</dbReference>
<feature type="domain" description="Methyl-accepting transducer" evidence="11">
    <location>
        <begin position="351"/>
        <end position="601"/>
    </location>
</feature>
<dbReference type="CDD" id="cd12912">
    <property type="entry name" value="PDC2_MCP_like"/>
    <property type="match status" value="1"/>
</dbReference>
<dbReference type="PANTHER" id="PTHR32089:SF112">
    <property type="entry name" value="LYSOZYME-LIKE PROTEIN-RELATED"/>
    <property type="match status" value="1"/>
</dbReference>
<feature type="transmembrane region" description="Helical" evidence="10">
    <location>
        <begin position="278"/>
        <end position="299"/>
    </location>
</feature>
<dbReference type="PANTHER" id="PTHR32089">
    <property type="entry name" value="METHYL-ACCEPTING CHEMOTAXIS PROTEIN MCPB"/>
    <property type="match status" value="1"/>
</dbReference>
<comment type="caution">
    <text evidence="13">The sequence shown here is derived from an EMBL/GenBank/DDBJ whole genome shotgun (WGS) entry which is preliminary data.</text>
</comment>
<keyword evidence="4 10" id="KW-0812">Transmembrane</keyword>
<dbReference type="GO" id="GO:0007165">
    <property type="term" value="P:signal transduction"/>
    <property type="evidence" value="ECO:0007669"/>
    <property type="project" value="UniProtKB-KW"/>
</dbReference>
<evidence type="ECO:0000256" key="10">
    <source>
        <dbReference type="SAM" id="Phobius"/>
    </source>
</evidence>
<dbReference type="RefSeq" id="WP_152948056.1">
    <property type="nucleotide sequence ID" value="NZ_WHYR01000056.1"/>
</dbReference>
<evidence type="ECO:0000256" key="8">
    <source>
        <dbReference type="ARBA" id="ARBA00029447"/>
    </source>
</evidence>
<reference evidence="13 14" key="1">
    <citation type="submission" date="2019-10" db="EMBL/GenBank/DDBJ databases">
        <title>Comparative genomics of sulfur disproportionating microorganisms.</title>
        <authorList>
            <person name="Ward L.M."/>
            <person name="Bertran E."/>
            <person name="Johnston D."/>
        </authorList>
    </citation>
    <scope>NUCLEOTIDE SEQUENCE [LARGE SCALE GENOMIC DNA]</scope>
    <source>
        <strain evidence="13 14">DSM 14055</strain>
    </source>
</reference>
<dbReference type="OrthoDB" id="13222at2"/>
<keyword evidence="14" id="KW-1185">Reference proteome</keyword>
<evidence type="ECO:0000256" key="6">
    <source>
        <dbReference type="ARBA" id="ARBA00023136"/>
    </source>
</evidence>
<keyword evidence="6 10" id="KW-0472">Membrane</keyword>
<dbReference type="CDD" id="cd06225">
    <property type="entry name" value="HAMP"/>
    <property type="match status" value="1"/>
</dbReference>
<proteinExistence type="inferred from homology"/>
<sequence>MRSKKVGLGLRYKLIFSFVIVVILPLMAGGIWTVIGVRHHLLNNVVAYNDLIVHKLAGHVETLIETKVNLVNTLANTPQVIKMDPVELKPFVKSIKDKNPDLDVIGIINQEGMQIVRSDDKNLLDLRERSYFKDAMGGKEHVVSEVLIAGGTQKPSVMVASPIKENGVIKGVIHLTLNLDSLEGLIEANKAGKTGFSYIVDNKGIVIAHPDQKYVTERTSLAELQPVREGLAGKSGFLEMTEGGQKWLASYTYIPSLNWVIVTQQALNEATAAANQEVINMLIILLLGTALAIVVGLFLSNRIVKPLSRLKESVMVLAEGDLTRSIDIHNNDEIGELGRAIVNMRENIKEILNKLAPVAHQLVDSAGQLSSQAEQTSAGASETAAIVSQIASTVEQVSNDIQGISSAFYHTTHEAKNGTESLNELMNNVKLITSASESSTHNINILSETLNQINRIVEVITNIADQTNLLALNAAIEAARAGEHGHGFAVVAEEVRKLAEQSSNAAREIYLMIEKVQEESAKVVSAMNQANQEVEKGSVAVERVGSNFQAIIESVNAIAGQVESIALSAQQVSNGVQNVASTAEEQTAAMEEVSAAAEQLAKIAGDLNQLVQKFII</sequence>
<evidence type="ECO:0000256" key="1">
    <source>
        <dbReference type="ARBA" id="ARBA00004651"/>
    </source>
</evidence>
<evidence type="ECO:0000259" key="11">
    <source>
        <dbReference type="PROSITE" id="PS50111"/>
    </source>
</evidence>